<dbReference type="SUPFAM" id="SSF54637">
    <property type="entry name" value="Thioesterase/thiol ester dehydrase-isomerase"/>
    <property type="match status" value="1"/>
</dbReference>
<sequence>MKTVTFPITSEEILLKCIPQRTPIVMVDCLLSYNEAFVSAGLLIKTENIFTENDTLQEPGLIEHMAQTVALHTGFGYYLKKETAPTGYIGSISGLKINRLPKINEHITTEATILHEFAGVTLVNIVSKSKDEIIASGQMKTVIAKQ</sequence>
<dbReference type="AlphaFoldDB" id="A0A1H6LZC7"/>
<evidence type="ECO:0000313" key="1">
    <source>
        <dbReference type="EMBL" id="SEH90490.1"/>
    </source>
</evidence>
<keyword evidence="2" id="KW-1185">Reference proteome</keyword>
<accession>A0A1H6LZC7</accession>
<dbReference type="InterPro" id="IPR016776">
    <property type="entry name" value="ApeP-like_dehydratase"/>
</dbReference>
<dbReference type="Gene3D" id="3.10.129.10">
    <property type="entry name" value="Hotdog Thioesterase"/>
    <property type="match status" value="1"/>
</dbReference>
<organism evidence="1 2">
    <name type="scientific">Paenimyroides marinum</name>
    <dbReference type="NCBI Taxonomy" id="1159016"/>
    <lineage>
        <taxon>Bacteria</taxon>
        <taxon>Pseudomonadati</taxon>
        <taxon>Bacteroidota</taxon>
        <taxon>Flavobacteriia</taxon>
        <taxon>Flavobacteriales</taxon>
        <taxon>Flavobacteriaceae</taxon>
        <taxon>Paenimyroides</taxon>
    </lineage>
</organism>
<dbReference type="STRING" id="1159016.SAMN02927937_02039"/>
<proteinExistence type="predicted"/>
<dbReference type="InterPro" id="IPR029069">
    <property type="entry name" value="HotDog_dom_sf"/>
</dbReference>
<dbReference type="Pfam" id="PF22817">
    <property type="entry name" value="ApeP-like"/>
    <property type="match status" value="1"/>
</dbReference>
<protein>
    <submittedName>
        <fullName evidence="1">3-hydroxymyristoyl/3-hydroxydecanoyl-(Acyl carrier protein) dehydratase</fullName>
    </submittedName>
</protein>
<reference evidence="1 2" key="1">
    <citation type="submission" date="2016-10" db="EMBL/GenBank/DDBJ databases">
        <authorList>
            <person name="de Groot N.N."/>
        </authorList>
    </citation>
    <scope>NUCLEOTIDE SEQUENCE [LARGE SCALE GENOMIC DNA]</scope>
    <source>
        <strain evidence="1 2">CGMCC 1.10825</strain>
    </source>
</reference>
<name>A0A1H6LZC7_9FLAO</name>
<dbReference type="EMBL" id="FNXE01000029">
    <property type="protein sequence ID" value="SEH90490.1"/>
    <property type="molecule type" value="Genomic_DNA"/>
</dbReference>
<evidence type="ECO:0000313" key="2">
    <source>
        <dbReference type="Proteomes" id="UP000199634"/>
    </source>
</evidence>
<dbReference type="OrthoDB" id="2922403at2"/>
<dbReference type="RefSeq" id="WP_091100020.1">
    <property type="nucleotide sequence ID" value="NZ_FNXE01000029.1"/>
</dbReference>
<gene>
    <name evidence="1" type="ORF">SAMN02927937_02039</name>
</gene>
<dbReference type="Proteomes" id="UP000199634">
    <property type="component" value="Unassembled WGS sequence"/>
</dbReference>